<comment type="caution">
    <text evidence="8">The sequence shown here is derived from an EMBL/GenBank/DDBJ whole genome shotgun (WGS) entry which is preliminary data.</text>
</comment>
<feature type="transmembrane region" description="Helical" evidence="6">
    <location>
        <begin position="88"/>
        <end position="110"/>
    </location>
</feature>
<dbReference type="Gene3D" id="1.20.1510.10">
    <property type="entry name" value="Cation efflux protein transmembrane domain"/>
    <property type="match status" value="1"/>
</dbReference>
<evidence type="ECO:0000256" key="3">
    <source>
        <dbReference type="ARBA" id="ARBA00022906"/>
    </source>
</evidence>
<dbReference type="InterPro" id="IPR036163">
    <property type="entry name" value="HMA_dom_sf"/>
</dbReference>
<keyword evidence="9" id="KW-1185">Reference proteome</keyword>
<dbReference type="GO" id="GO:0005886">
    <property type="term" value="C:plasma membrane"/>
    <property type="evidence" value="ECO:0007669"/>
    <property type="project" value="TreeGrafter"/>
</dbReference>
<name>A0A839GL61_9BACT</name>
<keyword evidence="3" id="KW-0862">Zinc</keyword>
<keyword evidence="4 6" id="KW-1133">Transmembrane helix</keyword>
<evidence type="ECO:0000256" key="2">
    <source>
        <dbReference type="ARBA" id="ARBA00022692"/>
    </source>
</evidence>
<dbReference type="InterPro" id="IPR058533">
    <property type="entry name" value="Cation_efflux_TM"/>
</dbReference>
<dbReference type="SUPFAM" id="SSF161111">
    <property type="entry name" value="Cation efflux protein transmembrane domain-like"/>
    <property type="match status" value="1"/>
</dbReference>
<proteinExistence type="predicted"/>
<gene>
    <name evidence="8" type="ORF">FHS90_002267</name>
</gene>
<feature type="transmembrane region" description="Helical" evidence="6">
    <location>
        <begin position="182"/>
        <end position="199"/>
    </location>
</feature>
<evidence type="ECO:0000256" key="5">
    <source>
        <dbReference type="ARBA" id="ARBA00023136"/>
    </source>
</evidence>
<feature type="transmembrane region" description="Helical" evidence="6">
    <location>
        <begin position="220"/>
        <end position="237"/>
    </location>
</feature>
<dbReference type="Proteomes" id="UP000563094">
    <property type="component" value="Unassembled WGS sequence"/>
</dbReference>
<evidence type="ECO:0000256" key="6">
    <source>
        <dbReference type="SAM" id="Phobius"/>
    </source>
</evidence>
<comment type="subcellular location">
    <subcellularLocation>
        <location evidence="1">Membrane</location>
        <topology evidence="1">Multi-pass membrane protein</topology>
    </subcellularLocation>
</comment>
<evidence type="ECO:0000313" key="9">
    <source>
        <dbReference type="Proteomes" id="UP000563094"/>
    </source>
</evidence>
<feature type="transmembrane region" description="Helical" evidence="6">
    <location>
        <begin position="243"/>
        <end position="261"/>
    </location>
</feature>
<dbReference type="InterPro" id="IPR006121">
    <property type="entry name" value="HMA_dom"/>
</dbReference>
<dbReference type="InterPro" id="IPR050681">
    <property type="entry name" value="CDF/SLC30A"/>
</dbReference>
<feature type="transmembrane region" description="Helical" evidence="6">
    <location>
        <begin position="152"/>
        <end position="170"/>
    </location>
</feature>
<dbReference type="EMBL" id="JACJIQ010000008">
    <property type="protein sequence ID" value="MBA9077549.1"/>
    <property type="molecule type" value="Genomic_DNA"/>
</dbReference>
<dbReference type="RefSeq" id="WP_182513065.1">
    <property type="nucleotide sequence ID" value="NZ_JACJIQ010000008.1"/>
</dbReference>
<feature type="domain" description="Cation efflux protein transmembrane" evidence="7">
    <location>
        <begin position="89"/>
        <end position="252"/>
    </location>
</feature>
<accession>A0A839GL61</accession>
<dbReference type="InterPro" id="IPR027469">
    <property type="entry name" value="Cation_efflux_TMD_sf"/>
</dbReference>
<keyword evidence="3" id="KW-0864">Zinc transport</keyword>
<keyword evidence="5 6" id="KW-0472">Membrane</keyword>
<evidence type="ECO:0000256" key="1">
    <source>
        <dbReference type="ARBA" id="ARBA00004141"/>
    </source>
</evidence>
<sequence>MQKSTFHVAQMDCAAEEQMVRMKLDGHPSVKLLEFDLPKRELTVWHTSEVAPITKDLSSLGLGARLLHTELSAEPTPPAPVPEGEQKLLWLVLSINAAFFVIEMTAGFLAHSMGLMADSLDMLADALVYGLSLWAVGGTTVRKKSIARLSGYFQLVLALLGFAEVVRRFLGAEAMPDFKVMMGVAFFALLGNSVSLYLLQKSKSQEAHMRASFIFTSNDVIANLGVILAGLLVYFTLSAVPDLVIGTVVFLLVARGAFRILNLAK</sequence>
<dbReference type="GO" id="GO:0005385">
    <property type="term" value="F:zinc ion transmembrane transporter activity"/>
    <property type="evidence" value="ECO:0007669"/>
    <property type="project" value="TreeGrafter"/>
</dbReference>
<dbReference type="GO" id="GO:0046872">
    <property type="term" value="F:metal ion binding"/>
    <property type="evidence" value="ECO:0007669"/>
    <property type="project" value="InterPro"/>
</dbReference>
<reference evidence="8 9" key="1">
    <citation type="submission" date="2020-08" db="EMBL/GenBank/DDBJ databases">
        <title>Genomic Encyclopedia of Type Strains, Phase IV (KMG-IV): sequencing the most valuable type-strain genomes for metagenomic binning, comparative biology and taxonomic classification.</title>
        <authorList>
            <person name="Goeker M."/>
        </authorList>
    </citation>
    <scope>NUCLEOTIDE SEQUENCE [LARGE SCALE GENOMIC DNA]</scope>
    <source>
        <strain evidence="8 9">DSM 29854</strain>
    </source>
</reference>
<evidence type="ECO:0000259" key="7">
    <source>
        <dbReference type="Pfam" id="PF01545"/>
    </source>
</evidence>
<protein>
    <submittedName>
        <fullName evidence="8">Co/Zn/Cd efflux system component</fullName>
    </submittedName>
</protein>
<keyword evidence="3" id="KW-0406">Ion transport</keyword>
<dbReference type="Pfam" id="PF01545">
    <property type="entry name" value="Cation_efflux"/>
    <property type="match status" value="1"/>
</dbReference>
<keyword evidence="2 6" id="KW-0812">Transmembrane</keyword>
<evidence type="ECO:0000313" key="8">
    <source>
        <dbReference type="EMBL" id="MBA9077549.1"/>
    </source>
</evidence>
<dbReference type="PANTHER" id="PTHR11562">
    <property type="entry name" value="CATION EFFLUX PROTEIN/ ZINC TRANSPORTER"/>
    <property type="match status" value="1"/>
</dbReference>
<feature type="transmembrane region" description="Helical" evidence="6">
    <location>
        <begin position="122"/>
        <end position="140"/>
    </location>
</feature>
<dbReference type="CDD" id="cd00371">
    <property type="entry name" value="HMA"/>
    <property type="match status" value="1"/>
</dbReference>
<dbReference type="AlphaFoldDB" id="A0A839GL61"/>
<dbReference type="PANTHER" id="PTHR11562:SF17">
    <property type="entry name" value="RE54080P-RELATED"/>
    <property type="match status" value="1"/>
</dbReference>
<keyword evidence="3" id="KW-0813">Transport</keyword>
<evidence type="ECO:0000256" key="4">
    <source>
        <dbReference type="ARBA" id="ARBA00022989"/>
    </source>
</evidence>
<organism evidence="8 9">
    <name type="scientific">Rufibacter quisquiliarum</name>
    <dbReference type="NCBI Taxonomy" id="1549639"/>
    <lineage>
        <taxon>Bacteria</taxon>
        <taxon>Pseudomonadati</taxon>
        <taxon>Bacteroidota</taxon>
        <taxon>Cytophagia</taxon>
        <taxon>Cytophagales</taxon>
        <taxon>Hymenobacteraceae</taxon>
        <taxon>Rufibacter</taxon>
    </lineage>
</organism>
<dbReference type="SUPFAM" id="SSF55008">
    <property type="entry name" value="HMA, heavy metal-associated domain"/>
    <property type="match status" value="1"/>
</dbReference>